<dbReference type="InterPro" id="IPR015943">
    <property type="entry name" value="WD40/YVTN_repeat-like_dom_sf"/>
</dbReference>
<name>A0A4S9TW97_AURPU</name>
<dbReference type="PROSITE" id="PS00678">
    <property type="entry name" value="WD_REPEATS_1"/>
    <property type="match status" value="1"/>
</dbReference>
<dbReference type="EMBL" id="QZBM01000041">
    <property type="protein sequence ID" value="THZ28747.1"/>
    <property type="molecule type" value="Genomic_DNA"/>
</dbReference>
<dbReference type="Proteomes" id="UP000308005">
    <property type="component" value="Unassembled WGS sequence"/>
</dbReference>
<dbReference type="PANTHER" id="PTHR19854">
    <property type="entry name" value="TRANSDUCIN BETA-LIKE 3"/>
    <property type="match status" value="1"/>
</dbReference>
<dbReference type="PROSITE" id="PS50082">
    <property type="entry name" value="WD_REPEATS_2"/>
    <property type="match status" value="3"/>
</dbReference>
<feature type="repeat" description="WD" evidence="7">
    <location>
        <begin position="94"/>
        <end position="134"/>
    </location>
</feature>
<accession>A0A4S9TW97</accession>
<evidence type="ECO:0000256" key="8">
    <source>
        <dbReference type="SAM" id="MobiDB-lite"/>
    </source>
</evidence>
<comment type="similarity">
    <text evidence="4">Belongs to the WD repeat ASA1 family.</text>
</comment>
<evidence type="ECO:0000256" key="6">
    <source>
        <dbReference type="ARBA" id="ARBA00040563"/>
    </source>
</evidence>
<comment type="caution">
    <text evidence="9">The sequence shown here is derived from an EMBL/GenBank/DDBJ whole genome shotgun (WGS) entry which is preliminary data.</text>
</comment>
<organism evidence="9 10">
    <name type="scientific">Aureobasidium pullulans</name>
    <name type="common">Black yeast</name>
    <name type="synonym">Pullularia pullulans</name>
    <dbReference type="NCBI Taxonomy" id="5580"/>
    <lineage>
        <taxon>Eukaryota</taxon>
        <taxon>Fungi</taxon>
        <taxon>Dikarya</taxon>
        <taxon>Ascomycota</taxon>
        <taxon>Pezizomycotina</taxon>
        <taxon>Dothideomycetes</taxon>
        <taxon>Dothideomycetidae</taxon>
        <taxon>Dothideales</taxon>
        <taxon>Saccotheciaceae</taxon>
        <taxon>Aureobasidium</taxon>
    </lineage>
</organism>
<feature type="non-terminal residue" evidence="9">
    <location>
        <position position="1"/>
    </location>
</feature>
<proteinExistence type="inferred from homology"/>
<protein>
    <recommendedName>
        <fullName evidence="6">ASTRA-associated protein 1</fullName>
    </recommendedName>
</protein>
<evidence type="ECO:0000313" key="9">
    <source>
        <dbReference type="EMBL" id="THZ28747.1"/>
    </source>
</evidence>
<dbReference type="InterPro" id="IPR036322">
    <property type="entry name" value="WD40_repeat_dom_sf"/>
</dbReference>
<feature type="region of interest" description="Disordered" evidence="8">
    <location>
        <begin position="375"/>
        <end position="396"/>
    </location>
</feature>
<evidence type="ECO:0000256" key="4">
    <source>
        <dbReference type="ARBA" id="ARBA00037931"/>
    </source>
</evidence>
<dbReference type="InterPro" id="IPR019775">
    <property type="entry name" value="WD40_repeat_CS"/>
</dbReference>
<evidence type="ECO:0000256" key="7">
    <source>
        <dbReference type="PROSITE-ProRule" id="PRU00221"/>
    </source>
</evidence>
<evidence type="ECO:0000256" key="3">
    <source>
        <dbReference type="ARBA" id="ARBA00037338"/>
    </source>
</evidence>
<dbReference type="Pfam" id="PF00400">
    <property type="entry name" value="WD40"/>
    <property type="match status" value="4"/>
</dbReference>
<dbReference type="SMART" id="SM00320">
    <property type="entry name" value="WD40"/>
    <property type="match status" value="5"/>
</dbReference>
<keyword evidence="2" id="KW-0677">Repeat</keyword>
<evidence type="ECO:0000256" key="1">
    <source>
        <dbReference type="ARBA" id="ARBA00022574"/>
    </source>
</evidence>
<evidence type="ECO:0000313" key="10">
    <source>
        <dbReference type="Proteomes" id="UP000308005"/>
    </source>
</evidence>
<sequence length="422" mass="46839">PTHERLPAVICHFVPTSSHDSCLIRFHTSALYTYMALLQNSTLPPAQPAYVFRGHNAQIHSICFVRHNTRLLTGDAEGWLILWNLASKRPVAVWRGHAAAILAVSTWTDDKLITHGRDSKLRVWQLRESDESTFSVVLPIEDPVTLRHEPWLLHTISVNTLNFCSFSFCEASPSEAAQLSSEAKETTLLVAVPGDREGDIDIYSLPSKTKLSTVCAPKTVKLGMAMCVKISIQGPQIILIAGYESGHCCFWQFDKDRSKWILLSTSKSHSQPVLSLDIAHSLKRYYTSAADATIASHSLTEPTTSQPLKTIETKHSGQQSLRVRSDDKILATAGWDGNVRVYSVKTMRELAVLKWHKQGCYALAFADLLPEQVEDSETNSTGSSEGTEALQTAVQRRNTKAQTTHWIAAGSKDGKVSLWDIY</sequence>
<dbReference type="Gene3D" id="2.130.10.10">
    <property type="entry name" value="YVTN repeat-like/Quinoprotein amine dehydrogenase"/>
    <property type="match status" value="2"/>
</dbReference>
<evidence type="ECO:0000256" key="2">
    <source>
        <dbReference type="ARBA" id="ARBA00022737"/>
    </source>
</evidence>
<dbReference type="PANTHER" id="PTHR19854:SF1">
    <property type="entry name" value="GUANINE NUCLEOTIDE-BINDING PROTEIN SUBUNIT BETA-LIKE PROTEIN 1"/>
    <property type="match status" value="1"/>
</dbReference>
<keyword evidence="1 7" id="KW-0853">WD repeat</keyword>
<evidence type="ECO:0000256" key="5">
    <source>
        <dbReference type="ARBA" id="ARBA00038749"/>
    </source>
</evidence>
<reference evidence="9 10" key="1">
    <citation type="submission" date="2018-10" db="EMBL/GenBank/DDBJ databases">
        <title>Fifty Aureobasidium pullulans genomes reveal a recombining polyextremotolerant generalist.</title>
        <authorList>
            <person name="Gostincar C."/>
            <person name="Turk M."/>
            <person name="Zajc J."/>
            <person name="Gunde-Cimerman N."/>
        </authorList>
    </citation>
    <scope>NUCLEOTIDE SEQUENCE [LARGE SCALE GENOMIC DNA]</scope>
    <source>
        <strain evidence="9 10">EXF-3863</strain>
    </source>
</reference>
<feature type="compositionally biased region" description="Low complexity" evidence="8">
    <location>
        <begin position="378"/>
        <end position="388"/>
    </location>
</feature>
<comment type="function">
    <text evidence="3">Component of the ASTRA complex involved in chromatin remodeling.</text>
</comment>
<gene>
    <name evidence="9" type="ORF">D6C91_01781</name>
</gene>
<dbReference type="AlphaFoldDB" id="A0A4S9TW97"/>
<comment type="subunit">
    <text evidence="5">Component of the ASTRA chromatin remodeling machinery complex.</text>
</comment>
<dbReference type="SUPFAM" id="SSF50978">
    <property type="entry name" value="WD40 repeat-like"/>
    <property type="match status" value="1"/>
</dbReference>
<feature type="repeat" description="WD" evidence="7">
    <location>
        <begin position="52"/>
        <end position="93"/>
    </location>
</feature>
<dbReference type="InterPro" id="IPR001680">
    <property type="entry name" value="WD40_rpt"/>
</dbReference>
<feature type="repeat" description="WD" evidence="7">
    <location>
        <begin position="407"/>
        <end position="422"/>
    </location>
</feature>